<comment type="caution">
    <text evidence="1">The sequence shown here is derived from an EMBL/GenBank/DDBJ whole genome shotgun (WGS) entry which is preliminary data.</text>
</comment>
<keyword evidence="2" id="KW-1185">Reference proteome</keyword>
<dbReference type="RefSeq" id="WP_194834074.1">
    <property type="nucleotide sequence ID" value="NZ_JBIAPI010000004.1"/>
</dbReference>
<sequence>MLLDHPTEDELRHSFDEALDAVRGGEGVATDTGLDVPTVAALWEIAEAYPSIPEQLVAAARAAFAGQLDGSNAAARQAAVERAFEQDG</sequence>
<dbReference type="EMBL" id="JBIAPI010000004">
    <property type="protein sequence ID" value="MFF3224967.1"/>
    <property type="molecule type" value="Genomic_DNA"/>
</dbReference>
<evidence type="ECO:0000313" key="1">
    <source>
        <dbReference type="EMBL" id="MFF3224967.1"/>
    </source>
</evidence>
<reference evidence="1 2" key="1">
    <citation type="submission" date="2024-10" db="EMBL/GenBank/DDBJ databases">
        <title>The Natural Products Discovery Center: Release of the First 8490 Sequenced Strains for Exploring Actinobacteria Biosynthetic Diversity.</title>
        <authorList>
            <person name="Kalkreuter E."/>
            <person name="Kautsar S.A."/>
            <person name="Yang D."/>
            <person name="Bader C.D."/>
            <person name="Teijaro C.N."/>
            <person name="Fluegel L."/>
            <person name="Davis C.M."/>
            <person name="Simpson J.R."/>
            <person name="Lauterbach L."/>
            <person name="Steele A.D."/>
            <person name="Gui C."/>
            <person name="Meng S."/>
            <person name="Li G."/>
            <person name="Viehrig K."/>
            <person name="Ye F."/>
            <person name="Su P."/>
            <person name="Kiefer A.F."/>
            <person name="Nichols A."/>
            <person name="Cepeda A.J."/>
            <person name="Yan W."/>
            <person name="Fan B."/>
            <person name="Jiang Y."/>
            <person name="Adhikari A."/>
            <person name="Zheng C.-J."/>
            <person name="Schuster L."/>
            <person name="Cowan T.M."/>
            <person name="Smanski M.J."/>
            <person name="Chevrette M.G."/>
            <person name="De Carvalho L.P.S."/>
            <person name="Shen B."/>
        </authorList>
    </citation>
    <scope>NUCLEOTIDE SEQUENCE [LARGE SCALE GENOMIC DNA]</scope>
    <source>
        <strain evidence="1 2">NPDC003040</strain>
    </source>
</reference>
<name>A0ABW6QUP7_9NOCA</name>
<dbReference type="Proteomes" id="UP001601948">
    <property type="component" value="Unassembled WGS sequence"/>
</dbReference>
<protein>
    <submittedName>
        <fullName evidence="1">Uncharacterized protein</fullName>
    </submittedName>
</protein>
<gene>
    <name evidence="1" type="ORF">ACFYV7_19400</name>
</gene>
<accession>A0ABW6QUP7</accession>
<proteinExistence type="predicted"/>
<evidence type="ECO:0000313" key="2">
    <source>
        <dbReference type="Proteomes" id="UP001601948"/>
    </source>
</evidence>
<organism evidence="1 2">
    <name type="scientific">Nocardia suismassiliense</name>
    <dbReference type="NCBI Taxonomy" id="2077092"/>
    <lineage>
        <taxon>Bacteria</taxon>
        <taxon>Bacillati</taxon>
        <taxon>Actinomycetota</taxon>
        <taxon>Actinomycetes</taxon>
        <taxon>Mycobacteriales</taxon>
        <taxon>Nocardiaceae</taxon>
        <taxon>Nocardia</taxon>
    </lineage>
</organism>